<name>E3VTJ9_9CUCU</name>
<geneLocation type="mitochondrion" evidence="14"/>
<evidence type="ECO:0000256" key="1">
    <source>
        <dbReference type="ARBA" id="ARBA00004304"/>
    </source>
</evidence>
<organism evidence="14">
    <name type="scientific">Ischalia sp. BMNH 840493</name>
    <dbReference type="NCBI Taxonomy" id="904169"/>
    <lineage>
        <taxon>Eukaryota</taxon>
        <taxon>Metazoa</taxon>
        <taxon>Ecdysozoa</taxon>
        <taxon>Arthropoda</taxon>
        <taxon>Hexapoda</taxon>
        <taxon>Insecta</taxon>
        <taxon>Pterygota</taxon>
        <taxon>Neoptera</taxon>
        <taxon>Endopterygota</taxon>
        <taxon>Coleoptera</taxon>
        <taxon>Polyphaga</taxon>
        <taxon>Cucujiformia</taxon>
        <taxon>Anthicidae</taxon>
        <taxon>Ischalia</taxon>
    </lineage>
</organism>
<keyword evidence="11 13" id="KW-0472">Membrane</keyword>
<dbReference type="AlphaFoldDB" id="E3VTJ9"/>
<evidence type="ECO:0000256" key="6">
    <source>
        <dbReference type="ARBA" id="ARBA00022692"/>
    </source>
</evidence>
<evidence type="ECO:0000256" key="5">
    <source>
        <dbReference type="ARBA" id="ARBA00022547"/>
    </source>
</evidence>
<comment type="similarity">
    <text evidence="2 12">Belongs to the ATPase protein 8 family.</text>
</comment>
<sequence length="51" mass="6368">MPQMYPLLWLYLMMIFVLSFLMVMILNYFSLNIKPLTSKYTQKFNLINWKW</sequence>
<evidence type="ECO:0000256" key="9">
    <source>
        <dbReference type="ARBA" id="ARBA00023065"/>
    </source>
</evidence>
<dbReference type="GO" id="GO:0031966">
    <property type="term" value="C:mitochondrial membrane"/>
    <property type="evidence" value="ECO:0007669"/>
    <property type="project" value="UniProtKB-SubCell"/>
</dbReference>
<evidence type="ECO:0000256" key="13">
    <source>
        <dbReference type="SAM" id="Phobius"/>
    </source>
</evidence>
<evidence type="ECO:0000256" key="11">
    <source>
        <dbReference type="ARBA" id="ARBA00023136"/>
    </source>
</evidence>
<keyword evidence="9 12" id="KW-0406">Ion transport</keyword>
<keyword evidence="4 12" id="KW-0813">Transport</keyword>
<dbReference type="EMBL" id="HQ232827">
    <property type="protein sequence ID" value="ADO60637.1"/>
    <property type="molecule type" value="Genomic_DNA"/>
</dbReference>
<accession>E3VTJ9</accession>
<feature type="transmembrane region" description="Helical" evidence="13">
    <location>
        <begin position="6"/>
        <end position="29"/>
    </location>
</feature>
<evidence type="ECO:0000256" key="12">
    <source>
        <dbReference type="RuleBase" id="RU003661"/>
    </source>
</evidence>
<protein>
    <recommendedName>
        <fullName evidence="12">ATP synthase complex subunit 8</fullName>
    </recommendedName>
</protein>
<keyword evidence="6 12" id="KW-0812">Transmembrane</keyword>
<proteinExistence type="inferred from homology"/>
<evidence type="ECO:0000313" key="14">
    <source>
        <dbReference type="EMBL" id="ADO60637.1"/>
    </source>
</evidence>
<keyword evidence="10 12" id="KW-0496">Mitochondrion</keyword>
<reference evidence="14" key="1">
    <citation type="journal article" date="2010" name="Nucleic Acids Res.">
        <title>Why barcode? High-throughput multiplex sequencing of mitochondrial genomes for molecular systematics.</title>
        <authorList>
            <person name="Timmermans M.J."/>
            <person name="Dodsworth S."/>
            <person name="Culverwell C.L."/>
            <person name="Bocak L."/>
            <person name="Ahrens D."/>
            <person name="Littlewood D.T."/>
            <person name="Pons J."/>
            <person name="Vogler A.P."/>
        </authorList>
    </citation>
    <scope>NUCLEOTIDE SEQUENCE</scope>
</reference>
<gene>
    <name evidence="14" type="primary">ATP8</name>
</gene>
<evidence type="ECO:0000256" key="3">
    <source>
        <dbReference type="ARBA" id="ARBA00011291"/>
    </source>
</evidence>
<keyword evidence="8 13" id="KW-1133">Transmembrane helix</keyword>
<keyword evidence="7 12" id="KW-0375">Hydrogen ion transport</keyword>
<dbReference type="Pfam" id="PF00895">
    <property type="entry name" value="ATP-synt_8"/>
    <property type="match status" value="1"/>
</dbReference>
<comment type="subunit">
    <text evidence="3">F-type ATPases have 2 components, CF(1) - the catalytic core - and CF(0) - the membrane proton channel.</text>
</comment>
<dbReference type="GO" id="GO:0015986">
    <property type="term" value="P:proton motive force-driven ATP synthesis"/>
    <property type="evidence" value="ECO:0007669"/>
    <property type="project" value="InterPro"/>
</dbReference>
<evidence type="ECO:0000256" key="7">
    <source>
        <dbReference type="ARBA" id="ARBA00022781"/>
    </source>
</evidence>
<evidence type="ECO:0000256" key="8">
    <source>
        <dbReference type="ARBA" id="ARBA00022989"/>
    </source>
</evidence>
<evidence type="ECO:0000256" key="2">
    <source>
        <dbReference type="ARBA" id="ARBA00008892"/>
    </source>
</evidence>
<comment type="subcellular location">
    <subcellularLocation>
        <location evidence="1 12">Mitochondrion membrane</location>
        <topology evidence="1 12">Single-pass membrane protein</topology>
    </subcellularLocation>
</comment>
<evidence type="ECO:0000256" key="10">
    <source>
        <dbReference type="ARBA" id="ARBA00023128"/>
    </source>
</evidence>
<keyword evidence="5 12" id="KW-0138">CF(0)</keyword>
<dbReference type="GO" id="GO:0015078">
    <property type="term" value="F:proton transmembrane transporter activity"/>
    <property type="evidence" value="ECO:0007669"/>
    <property type="project" value="InterPro"/>
</dbReference>
<dbReference type="InterPro" id="IPR001421">
    <property type="entry name" value="ATP8_metazoa"/>
</dbReference>
<evidence type="ECO:0000256" key="4">
    <source>
        <dbReference type="ARBA" id="ARBA00022448"/>
    </source>
</evidence>
<dbReference type="GO" id="GO:0045259">
    <property type="term" value="C:proton-transporting ATP synthase complex"/>
    <property type="evidence" value="ECO:0007669"/>
    <property type="project" value="UniProtKB-KW"/>
</dbReference>